<evidence type="ECO:0000313" key="3">
    <source>
        <dbReference type="Proteomes" id="UP001373714"/>
    </source>
</evidence>
<evidence type="ECO:0000256" key="1">
    <source>
        <dbReference type="SAM" id="SignalP"/>
    </source>
</evidence>
<protein>
    <submittedName>
        <fullName evidence="2">Uncharacterized protein</fullName>
    </submittedName>
</protein>
<proteinExistence type="predicted"/>
<gene>
    <name evidence="2" type="ORF">TWF730_008281</name>
</gene>
<accession>A0AAV9V513</accession>
<feature type="chain" id="PRO_5043709872" evidence="1">
    <location>
        <begin position="22"/>
        <end position="413"/>
    </location>
</feature>
<sequence length="413" mass="44452">MWSNIPSILVAALAVIPVSLATPYPAPGPCKYKCSSNQIDTAFKTPQYLKNTKEFCRQYLRLPVSSVVTKTKTVNIPVYSTRTTLKTKTGAPVTITRTNTRFTTVVNQATSLTTDTDVSTVSSTSTILVVSTSDVTETEYVIATSNVIATITVTTTETATATDTQAVVVTSYTPDTGTKKMKRMDDMNANEIHIFKRAGKSQYSYAFKIPAYLPQDLTPQQISWACKRLNPCSTRTTTITKSIKIPQTKTITKYSTVIPTVSKTITVIKTIPTTNTIQQTVVTTIFYTTVTSVTVTAQTVTETIATETQTTATITTVAETDTATETISETQTQTVTQTSTQVLACSTGIAGCSLDHPESCCSGRCVKWFSSPNCCVSGGQPCDIAHPEGCCGGTCAYDHTNSDNVRIYNCLGG</sequence>
<name>A0AAV9V513_9PEZI</name>
<feature type="signal peptide" evidence="1">
    <location>
        <begin position="1"/>
        <end position="21"/>
    </location>
</feature>
<dbReference type="AlphaFoldDB" id="A0AAV9V513"/>
<evidence type="ECO:0000313" key="2">
    <source>
        <dbReference type="EMBL" id="KAK6353859.1"/>
    </source>
</evidence>
<comment type="caution">
    <text evidence="2">The sequence shown here is derived from an EMBL/GenBank/DDBJ whole genome shotgun (WGS) entry which is preliminary data.</text>
</comment>
<keyword evidence="3" id="KW-1185">Reference proteome</keyword>
<dbReference type="Proteomes" id="UP001373714">
    <property type="component" value="Unassembled WGS sequence"/>
</dbReference>
<dbReference type="EMBL" id="JAVHNS010000005">
    <property type="protein sequence ID" value="KAK6353859.1"/>
    <property type="molecule type" value="Genomic_DNA"/>
</dbReference>
<keyword evidence="1" id="KW-0732">Signal</keyword>
<reference evidence="2 3" key="1">
    <citation type="submission" date="2019-10" db="EMBL/GenBank/DDBJ databases">
        <authorList>
            <person name="Palmer J.M."/>
        </authorList>
    </citation>
    <scope>NUCLEOTIDE SEQUENCE [LARGE SCALE GENOMIC DNA]</scope>
    <source>
        <strain evidence="2 3">TWF730</strain>
    </source>
</reference>
<organism evidence="2 3">
    <name type="scientific">Orbilia blumenaviensis</name>
    <dbReference type="NCBI Taxonomy" id="1796055"/>
    <lineage>
        <taxon>Eukaryota</taxon>
        <taxon>Fungi</taxon>
        <taxon>Dikarya</taxon>
        <taxon>Ascomycota</taxon>
        <taxon>Pezizomycotina</taxon>
        <taxon>Orbiliomycetes</taxon>
        <taxon>Orbiliales</taxon>
        <taxon>Orbiliaceae</taxon>
        <taxon>Orbilia</taxon>
    </lineage>
</organism>